<evidence type="ECO:0000313" key="3">
    <source>
        <dbReference type="Proteomes" id="UP001318860"/>
    </source>
</evidence>
<comment type="similarity">
    <text evidence="1">Belongs to the eukaryotic mitochondrial porin (TC 1.B.8.1) family.</text>
</comment>
<evidence type="ECO:0000313" key="2">
    <source>
        <dbReference type="EMBL" id="KAK6151150.1"/>
    </source>
</evidence>
<organism evidence="2 3">
    <name type="scientific">Rehmannia glutinosa</name>
    <name type="common">Chinese foxglove</name>
    <dbReference type="NCBI Taxonomy" id="99300"/>
    <lineage>
        <taxon>Eukaryota</taxon>
        <taxon>Viridiplantae</taxon>
        <taxon>Streptophyta</taxon>
        <taxon>Embryophyta</taxon>
        <taxon>Tracheophyta</taxon>
        <taxon>Spermatophyta</taxon>
        <taxon>Magnoliopsida</taxon>
        <taxon>eudicotyledons</taxon>
        <taxon>Gunneridae</taxon>
        <taxon>Pentapetalae</taxon>
        <taxon>asterids</taxon>
        <taxon>lamiids</taxon>
        <taxon>Lamiales</taxon>
        <taxon>Orobanchaceae</taxon>
        <taxon>Rehmannieae</taxon>
        <taxon>Rehmannia</taxon>
    </lineage>
</organism>
<gene>
    <name evidence="2" type="ORF">DH2020_016082</name>
</gene>
<keyword evidence="3" id="KW-1185">Reference proteome</keyword>
<dbReference type="InterPro" id="IPR027246">
    <property type="entry name" value="Porin_Euk/Tom40"/>
</dbReference>
<accession>A0ABR0WY69</accession>
<sequence length="335" mass="36035">MSKGPGLFTDIGKKAKGVNDFVVSMFVWTLQDNIPEALSLGWKIKLVYSTSSMDHWGEIMRLESLQLSLIAAHISQHVSYLLSNLLCAIFTAIDCDPHALTTSTVKKGGYSSGDVAAQYIYNNTSVDLKVDTESNISATLTAANIIPSSKTIANLKFPNYESGKLEFQYFHPHASLTAAVGLNQAPPIDLSVTLGTPTFALGAEAGYETTSGKLTKYTAGITVTKPDSCASVILGDKGDTIKASYIHYMDQLKRSAAVGEITRKFSTNENTFTVGGSYAIDGLTLVKVKLNNHGTLGAVLQHEVIRKSLVTISSEFDTKALDKTPRFGVSLALRP</sequence>
<comment type="caution">
    <text evidence="2">The sequence shown here is derived from an EMBL/GenBank/DDBJ whole genome shotgun (WGS) entry which is preliminary data.</text>
</comment>
<dbReference type="Proteomes" id="UP001318860">
    <property type="component" value="Unassembled WGS sequence"/>
</dbReference>
<proteinExistence type="inferred from homology"/>
<reference evidence="2 3" key="1">
    <citation type="journal article" date="2021" name="Comput. Struct. Biotechnol. J.">
        <title>De novo genome assembly of the potent medicinal plant Rehmannia glutinosa using nanopore technology.</title>
        <authorList>
            <person name="Ma L."/>
            <person name="Dong C."/>
            <person name="Song C."/>
            <person name="Wang X."/>
            <person name="Zheng X."/>
            <person name="Niu Y."/>
            <person name="Chen S."/>
            <person name="Feng W."/>
        </authorList>
    </citation>
    <scope>NUCLEOTIDE SEQUENCE [LARGE SCALE GENOMIC DNA]</scope>
    <source>
        <strain evidence="2">DH-2019</strain>
    </source>
</reference>
<evidence type="ECO:0008006" key="4">
    <source>
        <dbReference type="Google" id="ProtNLM"/>
    </source>
</evidence>
<dbReference type="CDD" id="cd07306">
    <property type="entry name" value="Porin3_VDAC"/>
    <property type="match status" value="1"/>
</dbReference>
<name>A0ABR0WY69_REHGL</name>
<dbReference type="PANTHER" id="PTHR11743:SF23">
    <property type="entry name" value="MITOCHONDRIAL OUTER MEMBRANE PROTEIN PORIN 5-RELATED"/>
    <property type="match status" value="1"/>
</dbReference>
<dbReference type="Gene3D" id="2.40.160.10">
    <property type="entry name" value="Porin"/>
    <property type="match status" value="1"/>
</dbReference>
<protein>
    <recommendedName>
        <fullName evidence="4">Mitochondrial outer membrane protein porin 2-like</fullName>
    </recommendedName>
</protein>
<dbReference type="EMBL" id="JABTTQ020000008">
    <property type="protein sequence ID" value="KAK6151150.1"/>
    <property type="molecule type" value="Genomic_DNA"/>
</dbReference>
<evidence type="ECO:0000256" key="1">
    <source>
        <dbReference type="ARBA" id="ARBA00009624"/>
    </source>
</evidence>
<dbReference type="Pfam" id="PF01459">
    <property type="entry name" value="Porin_3"/>
    <property type="match status" value="1"/>
</dbReference>
<dbReference type="InterPro" id="IPR023614">
    <property type="entry name" value="Porin_dom_sf"/>
</dbReference>
<dbReference type="InterPro" id="IPR001925">
    <property type="entry name" value="Porin_Euk"/>
</dbReference>
<dbReference type="PANTHER" id="PTHR11743">
    <property type="entry name" value="VOLTAGE-DEPENDENT ANION-SELECTIVE CHANNEL"/>
    <property type="match status" value="1"/>
</dbReference>